<feature type="domain" description="Integrase catalytic" evidence="1">
    <location>
        <begin position="54"/>
        <end position="224"/>
    </location>
</feature>
<reference evidence="2" key="1">
    <citation type="submission" date="2022-12" db="EMBL/GenBank/DDBJ databases">
        <title>Chromosome-level genome assembly of the bean flower thrips Megalurothrips usitatus.</title>
        <authorList>
            <person name="Ma L."/>
            <person name="Liu Q."/>
            <person name="Li H."/>
            <person name="Cai W."/>
        </authorList>
    </citation>
    <scope>NUCLEOTIDE SEQUENCE</scope>
    <source>
        <strain evidence="2">Cailab_2022a</strain>
    </source>
</reference>
<dbReference type="InterPro" id="IPR012337">
    <property type="entry name" value="RNaseH-like_sf"/>
</dbReference>
<dbReference type="PANTHER" id="PTHR46585">
    <property type="entry name" value="INTEGRASE CORE DOMAIN CONTAINING PROTEIN"/>
    <property type="match status" value="1"/>
</dbReference>
<sequence>MQATLRRVYYDIGHPAGYGSVQKLWEAVGKRISKERVREFLRAQDAYTLNRRIRRKFPRNRVYVDNIDQIWQTDLLCLPALKKYNDQHVYVLVVIDCFSKMCWLAPLRTKSADDVTAGFRQIFEATDRRPQSISSDSGKEYCNRKLGTYLKSLGIHHFKARDPEMKCSIAERLIRTLREKLWKMFTAKGSYRYIDQLPALANSYNRARHRSIGMAPEDVGPENVLQVYNRLYRFPERTVPARLKVGDTVRIAKEKARFEKGAETGWTTETFVINAVYKRAQPCYSIVDWRGQEIEGLFYSHELQLVKKPTHNRVQYIVQTKGKGRSRRHLVRWEGYGPEADQWVKESDLVRL</sequence>
<dbReference type="InterPro" id="IPR036397">
    <property type="entry name" value="RNaseH_sf"/>
</dbReference>
<dbReference type="SUPFAM" id="SSF53098">
    <property type="entry name" value="Ribonuclease H-like"/>
    <property type="match status" value="1"/>
</dbReference>
<protein>
    <recommendedName>
        <fullName evidence="1">Integrase catalytic domain-containing protein</fullName>
    </recommendedName>
</protein>
<dbReference type="GO" id="GO:0015074">
    <property type="term" value="P:DNA integration"/>
    <property type="evidence" value="ECO:0007669"/>
    <property type="project" value="InterPro"/>
</dbReference>
<name>A0AAV7WZE9_9NEOP</name>
<keyword evidence="3" id="KW-1185">Reference proteome</keyword>
<dbReference type="SUPFAM" id="SSF54160">
    <property type="entry name" value="Chromo domain-like"/>
    <property type="match status" value="1"/>
</dbReference>
<dbReference type="GO" id="GO:0003676">
    <property type="term" value="F:nucleic acid binding"/>
    <property type="evidence" value="ECO:0007669"/>
    <property type="project" value="InterPro"/>
</dbReference>
<gene>
    <name evidence="2" type="ORF">ONE63_011375</name>
</gene>
<dbReference type="PANTHER" id="PTHR46585:SF1">
    <property type="entry name" value="CHROMO DOMAIN-CONTAINING PROTEIN"/>
    <property type="match status" value="1"/>
</dbReference>
<dbReference type="InterPro" id="IPR001584">
    <property type="entry name" value="Integrase_cat-core"/>
</dbReference>
<dbReference type="GO" id="GO:0005694">
    <property type="term" value="C:chromosome"/>
    <property type="evidence" value="ECO:0007669"/>
    <property type="project" value="UniProtKB-ARBA"/>
</dbReference>
<organism evidence="2 3">
    <name type="scientific">Megalurothrips usitatus</name>
    <name type="common">bean blossom thrips</name>
    <dbReference type="NCBI Taxonomy" id="439358"/>
    <lineage>
        <taxon>Eukaryota</taxon>
        <taxon>Metazoa</taxon>
        <taxon>Ecdysozoa</taxon>
        <taxon>Arthropoda</taxon>
        <taxon>Hexapoda</taxon>
        <taxon>Insecta</taxon>
        <taxon>Pterygota</taxon>
        <taxon>Neoptera</taxon>
        <taxon>Paraneoptera</taxon>
        <taxon>Thysanoptera</taxon>
        <taxon>Terebrantia</taxon>
        <taxon>Thripoidea</taxon>
        <taxon>Thripidae</taxon>
        <taxon>Megalurothrips</taxon>
    </lineage>
</organism>
<evidence type="ECO:0000313" key="3">
    <source>
        <dbReference type="Proteomes" id="UP001075354"/>
    </source>
</evidence>
<dbReference type="Pfam" id="PF00665">
    <property type="entry name" value="rve"/>
    <property type="match status" value="1"/>
</dbReference>
<dbReference type="PROSITE" id="PS50994">
    <property type="entry name" value="INTEGRASE"/>
    <property type="match status" value="1"/>
</dbReference>
<dbReference type="InterPro" id="IPR016197">
    <property type="entry name" value="Chromo-like_dom_sf"/>
</dbReference>
<comment type="caution">
    <text evidence="2">The sequence shown here is derived from an EMBL/GenBank/DDBJ whole genome shotgun (WGS) entry which is preliminary data.</text>
</comment>
<dbReference type="Gene3D" id="3.30.420.10">
    <property type="entry name" value="Ribonuclease H-like superfamily/Ribonuclease H"/>
    <property type="match status" value="1"/>
</dbReference>
<evidence type="ECO:0000259" key="1">
    <source>
        <dbReference type="PROSITE" id="PS50994"/>
    </source>
</evidence>
<dbReference type="EMBL" id="JAPTSV010000795">
    <property type="protein sequence ID" value="KAJ1518994.1"/>
    <property type="molecule type" value="Genomic_DNA"/>
</dbReference>
<dbReference type="Proteomes" id="UP001075354">
    <property type="component" value="Unassembled WGS sequence"/>
</dbReference>
<evidence type="ECO:0000313" key="2">
    <source>
        <dbReference type="EMBL" id="KAJ1518994.1"/>
    </source>
</evidence>
<dbReference type="Gene3D" id="2.40.50.40">
    <property type="match status" value="1"/>
</dbReference>
<accession>A0AAV7WZE9</accession>
<dbReference type="AlphaFoldDB" id="A0AAV7WZE9"/>
<proteinExistence type="predicted"/>